<dbReference type="RefSeq" id="XP_056478556.1">
    <property type="nucleotide sequence ID" value="XM_056613515.1"/>
</dbReference>
<name>A0A9W9G1P7_9EURO</name>
<organism evidence="1 2">
    <name type="scientific">Penicillium argentinense</name>
    <dbReference type="NCBI Taxonomy" id="1131581"/>
    <lineage>
        <taxon>Eukaryota</taxon>
        <taxon>Fungi</taxon>
        <taxon>Dikarya</taxon>
        <taxon>Ascomycota</taxon>
        <taxon>Pezizomycotina</taxon>
        <taxon>Eurotiomycetes</taxon>
        <taxon>Eurotiomycetidae</taxon>
        <taxon>Eurotiales</taxon>
        <taxon>Aspergillaceae</taxon>
        <taxon>Penicillium</taxon>
    </lineage>
</organism>
<keyword evidence="2" id="KW-1185">Reference proteome</keyword>
<evidence type="ECO:0000313" key="2">
    <source>
        <dbReference type="Proteomes" id="UP001149074"/>
    </source>
</evidence>
<accession>A0A9W9G1P7</accession>
<reference evidence="1" key="1">
    <citation type="submission" date="2022-11" db="EMBL/GenBank/DDBJ databases">
        <authorList>
            <person name="Petersen C."/>
        </authorList>
    </citation>
    <scope>NUCLEOTIDE SEQUENCE</scope>
    <source>
        <strain evidence="1">IBT 30761</strain>
    </source>
</reference>
<proteinExistence type="predicted"/>
<sequence>MLDTHCRPRNPRVQRTLLAYSSPAPFRAIRTGIDVPPGPSKTNKHILISVRQVLETVVDVAVSWGGELARGLNHARLDHFQAPPKANWFIESINRSEAGSAGVCSLGLGYVAMYNQACRRDRY</sequence>
<comment type="caution">
    <text evidence="1">The sequence shown here is derived from an EMBL/GenBank/DDBJ whole genome shotgun (WGS) entry which is preliminary data.</text>
</comment>
<gene>
    <name evidence="1" type="ORF">N7532_001021</name>
</gene>
<reference evidence="1" key="2">
    <citation type="journal article" date="2023" name="IMA Fungus">
        <title>Comparative genomic study of the Penicillium genus elucidates a diverse pangenome and 15 lateral gene transfer events.</title>
        <authorList>
            <person name="Petersen C."/>
            <person name="Sorensen T."/>
            <person name="Nielsen M.R."/>
            <person name="Sondergaard T.E."/>
            <person name="Sorensen J.L."/>
            <person name="Fitzpatrick D.A."/>
            <person name="Frisvad J.C."/>
            <person name="Nielsen K.L."/>
        </authorList>
    </citation>
    <scope>NUCLEOTIDE SEQUENCE</scope>
    <source>
        <strain evidence="1">IBT 30761</strain>
    </source>
</reference>
<dbReference type="Proteomes" id="UP001149074">
    <property type="component" value="Unassembled WGS sequence"/>
</dbReference>
<protein>
    <submittedName>
        <fullName evidence="1">Uncharacterized protein</fullName>
    </submittedName>
</protein>
<dbReference type="AlphaFoldDB" id="A0A9W9G1P7"/>
<dbReference type="GeneID" id="81352494"/>
<evidence type="ECO:0000313" key="1">
    <source>
        <dbReference type="EMBL" id="KAJ5110486.1"/>
    </source>
</evidence>
<dbReference type="EMBL" id="JAPQKI010000002">
    <property type="protein sequence ID" value="KAJ5110486.1"/>
    <property type="molecule type" value="Genomic_DNA"/>
</dbReference>